<accession>A0A4Y0BLA3</accession>
<feature type="compositionally biased region" description="Low complexity" evidence="1">
    <location>
        <begin position="303"/>
        <end position="317"/>
    </location>
</feature>
<feature type="compositionally biased region" description="Basic residues" evidence="1">
    <location>
        <begin position="464"/>
        <end position="481"/>
    </location>
</feature>
<feature type="compositionally biased region" description="Polar residues" evidence="1">
    <location>
        <begin position="658"/>
        <end position="669"/>
    </location>
</feature>
<feature type="region of interest" description="Disordered" evidence="1">
    <location>
        <begin position="650"/>
        <end position="754"/>
    </location>
</feature>
<feature type="compositionally biased region" description="Polar residues" evidence="1">
    <location>
        <begin position="724"/>
        <end position="754"/>
    </location>
</feature>
<feature type="compositionally biased region" description="Acidic residues" evidence="1">
    <location>
        <begin position="134"/>
        <end position="143"/>
    </location>
</feature>
<dbReference type="AlphaFoldDB" id="A0A4Y0BLA3"/>
<feature type="compositionally biased region" description="Low complexity" evidence="1">
    <location>
        <begin position="482"/>
        <end position="493"/>
    </location>
</feature>
<feature type="region of interest" description="Disordered" evidence="1">
    <location>
        <begin position="283"/>
        <end position="318"/>
    </location>
</feature>
<feature type="compositionally biased region" description="Gly residues" evidence="1">
    <location>
        <begin position="364"/>
        <end position="376"/>
    </location>
</feature>
<feature type="region of interest" description="Disordered" evidence="1">
    <location>
        <begin position="125"/>
        <end position="176"/>
    </location>
</feature>
<reference evidence="2" key="1">
    <citation type="submission" date="2020-05" db="UniProtKB">
        <authorList>
            <consortium name="EnsemblMetazoa"/>
        </authorList>
    </citation>
    <scope>IDENTIFICATION</scope>
    <source>
        <strain evidence="2">FUMOZ</strain>
    </source>
</reference>
<evidence type="ECO:0000313" key="2">
    <source>
        <dbReference type="EnsemblMetazoa" id="AFUN020627-PA"/>
    </source>
</evidence>
<evidence type="ECO:0000256" key="1">
    <source>
        <dbReference type="SAM" id="MobiDB-lite"/>
    </source>
</evidence>
<feature type="region of interest" description="Disordered" evidence="1">
    <location>
        <begin position="461"/>
        <end position="506"/>
    </location>
</feature>
<feature type="compositionally biased region" description="Polar residues" evidence="1">
    <location>
        <begin position="693"/>
        <end position="704"/>
    </location>
</feature>
<feature type="compositionally biased region" description="Gly residues" evidence="1">
    <location>
        <begin position="232"/>
        <end position="241"/>
    </location>
</feature>
<protein>
    <submittedName>
        <fullName evidence="2">Uncharacterized protein</fullName>
    </submittedName>
</protein>
<sequence length="772" mass="78969">MLSYMLPVEEKSPSAAAAAATRNLSLNLTTTTTATATGGGGSGGGVVVVGGAVSTGGAAGATIVRECNAGSGSGAVTTASTSSVAQVRSIIKPTIKHGANHRYQLIGGGSDVKTVGAGAGGAGVEVRQTRWQDEPDGEADLCDESTNLLSAGGEDEDDDEREAVDGRSRHGGAVKSDKNFNNLILVTNGRHAKPTNGNHAGPTPKLASVLKPTNGVGSAGPVRPGSSSSNSGTGGNHTSTGGGGAYYNGYIAVSGENDDEHHRLLVSANNLRNTCVEPHQEWNAHSRTGSGEGTVPVVTDLPRSGGTFTSTTRTNGNCRTMNSLNGNLMGSEPPAVAPLPLEPSEIGGGAADVSLGSDSDSATGAGGSGSATTGGGKKVKLNKLGGNKNVTLKRVSFGSSKGSMVETLVFETPTPLPEHAEREFFQSPAVLAGAGHTTVYSGGSGPPGNLVHHHYPTTGLSGMHHPHHHAPHHHHHHHHQYHPQYSGGYHPLDGGTGTGGPHDDSGIELQEEVERSKVRVSFFQSSKPQSISPPESLHLYGGQSLIHFGSGGTGGSGGVGGYDNNNSPLDTYITSAALNQQYDSLTSHQQQHAHFHPDHRDPNMAAVYGGTNVPPTVFNRQMSTESGWDNPFRPGGDLSREADEIVNLIKGGKPITPTGDQSLVNGSTPKDSHSTDDPDTTVVDGAITKHESSQLQAAQQNGTKSPHKSPGAGATGSPALAAKNGTTTGADGSTVNSSTTPISNQVIPGPQSASHVVIDEKKKKKCTCCVIQ</sequence>
<organism evidence="2">
    <name type="scientific">Anopheles funestus</name>
    <name type="common">African malaria mosquito</name>
    <dbReference type="NCBI Taxonomy" id="62324"/>
    <lineage>
        <taxon>Eukaryota</taxon>
        <taxon>Metazoa</taxon>
        <taxon>Ecdysozoa</taxon>
        <taxon>Arthropoda</taxon>
        <taxon>Hexapoda</taxon>
        <taxon>Insecta</taxon>
        <taxon>Pterygota</taxon>
        <taxon>Neoptera</taxon>
        <taxon>Endopterygota</taxon>
        <taxon>Diptera</taxon>
        <taxon>Nematocera</taxon>
        <taxon>Culicoidea</taxon>
        <taxon>Culicidae</taxon>
        <taxon>Anophelinae</taxon>
        <taxon>Anopheles</taxon>
    </lineage>
</organism>
<proteinExistence type="predicted"/>
<feature type="compositionally biased region" description="Acidic residues" evidence="1">
    <location>
        <begin position="153"/>
        <end position="162"/>
    </location>
</feature>
<dbReference type="EnsemblMetazoa" id="AFUN020627-RA">
    <property type="protein sequence ID" value="AFUN020627-PA"/>
    <property type="gene ID" value="AFUN020627"/>
</dbReference>
<feature type="region of interest" description="Disordered" evidence="1">
    <location>
        <begin position="342"/>
        <end position="380"/>
    </location>
</feature>
<dbReference type="VEuPathDB" id="VectorBase:AFUN020627"/>
<name>A0A4Y0BLA3_ANOFN</name>
<feature type="region of interest" description="Disordered" evidence="1">
    <location>
        <begin position="189"/>
        <end position="241"/>
    </location>
</feature>
<dbReference type="VEuPathDB" id="VectorBase:AFUN2_007491"/>